<evidence type="ECO:0000256" key="6">
    <source>
        <dbReference type="NCBIfam" id="TIGR01068"/>
    </source>
</evidence>
<feature type="active site" description="Nucleophile" evidence="8">
    <location>
        <position position="33"/>
    </location>
</feature>
<sequence length="108" mass="11542">MSENTVAVSDATFESDVLKAEGPVLVDFWAEWCGPCKMIAPALEEIGAELKGKLTVAKVNIDDNPNTPNAYAVRGIPTLILFKDGKPAATKVGALPKSQLKDWVKSSI</sequence>
<dbReference type="NCBIfam" id="NF006898">
    <property type="entry name" value="PRK09381.1"/>
    <property type="match status" value="1"/>
</dbReference>
<dbReference type="InterPro" id="IPR017937">
    <property type="entry name" value="Thioredoxin_CS"/>
</dbReference>
<dbReference type="PROSITE" id="PS51352">
    <property type="entry name" value="THIOREDOXIN_2"/>
    <property type="match status" value="1"/>
</dbReference>
<dbReference type="PROSITE" id="PS00194">
    <property type="entry name" value="THIOREDOXIN_1"/>
    <property type="match status" value="1"/>
</dbReference>
<evidence type="ECO:0000313" key="12">
    <source>
        <dbReference type="Proteomes" id="UP000589085"/>
    </source>
</evidence>
<comment type="similarity">
    <text evidence="1 7">Belongs to the thioredoxin family.</text>
</comment>
<dbReference type="RefSeq" id="WP_182999051.1">
    <property type="nucleotide sequence ID" value="NZ_JABEQJ010000033.1"/>
</dbReference>
<dbReference type="InterPro" id="IPR013766">
    <property type="entry name" value="Thioredoxin_domain"/>
</dbReference>
<reference evidence="11 12" key="1">
    <citation type="submission" date="2020-04" db="EMBL/GenBank/DDBJ databases">
        <title>Description of novel Gluconacetobacter.</title>
        <authorList>
            <person name="Sombolestani A."/>
        </authorList>
    </citation>
    <scope>NUCLEOTIDE SEQUENCE [LARGE SCALE GENOMIC DNA]</scope>
    <source>
        <strain evidence="11 12">LMG 19747</strain>
    </source>
</reference>
<organism evidence="11 12">
    <name type="scientific">Gluconacetobacter sacchari</name>
    <dbReference type="NCBI Taxonomy" id="92759"/>
    <lineage>
        <taxon>Bacteria</taxon>
        <taxon>Pseudomonadati</taxon>
        <taxon>Pseudomonadota</taxon>
        <taxon>Alphaproteobacteria</taxon>
        <taxon>Acetobacterales</taxon>
        <taxon>Acetobacteraceae</taxon>
        <taxon>Gluconacetobacter</taxon>
    </lineage>
</organism>
<dbReference type="Pfam" id="PF00085">
    <property type="entry name" value="Thioredoxin"/>
    <property type="match status" value="1"/>
</dbReference>
<dbReference type="GO" id="GO:0005829">
    <property type="term" value="C:cytosol"/>
    <property type="evidence" value="ECO:0007669"/>
    <property type="project" value="TreeGrafter"/>
</dbReference>
<feature type="disulfide bond" description="Redox-active" evidence="9">
    <location>
        <begin position="33"/>
        <end position="36"/>
    </location>
</feature>
<dbReference type="AlphaFoldDB" id="A0A7W4IGC4"/>
<evidence type="ECO:0000256" key="5">
    <source>
        <dbReference type="ARBA" id="ARBA00023284"/>
    </source>
</evidence>
<evidence type="ECO:0000256" key="8">
    <source>
        <dbReference type="PIRSR" id="PIRSR000077-1"/>
    </source>
</evidence>
<dbReference type="Gene3D" id="3.40.30.10">
    <property type="entry name" value="Glutaredoxin"/>
    <property type="match status" value="1"/>
</dbReference>
<dbReference type="Proteomes" id="UP000589085">
    <property type="component" value="Unassembled WGS sequence"/>
</dbReference>
<evidence type="ECO:0000313" key="11">
    <source>
        <dbReference type="EMBL" id="MBB2162227.1"/>
    </source>
</evidence>
<protein>
    <recommendedName>
        <fullName evidence="6 7">Thioredoxin</fullName>
    </recommendedName>
</protein>
<evidence type="ECO:0000256" key="2">
    <source>
        <dbReference type="ARBA" id="ARBA00022448"/>
    </source>
</evidence>
<name>A0A7W4IGC4_9PROT</name>
<keyword evidence="4 9" id="KW-1015">Disulfide bond</keyword>
<keyword evidence="5 9" id="KW-0676">Redox-active center</keyword>
<evidence type="ECO:0000259" key="10">
    <source>
        <dbReference type="PROSITE" id="PS51352"/>
    </source>
</evidence>
<keyword evidence="2" id="KW-0813">Transport</keyword>
<feature type="active site" description="Nucleophile" evidence="8">
    <location>
        <position position="36"/>
    </location>
</feature>
<dbReference type="PANTHER" id="PTHR45663:SF11">
    <property type="entry name" value="GEO12009P1"/>
    <property type="match status" value="1"/>
</dbReference>
<dbReference type="PIRSF" id="PIRSF000077">
    <property type="entry name" value="Thioredoxin"/>
    <property type="match status" value="1"/>
</dbReference>
<evidence type="ECO:0000256" key="7">
    <source>
        <dbReference type="PIRNR" id="PIRNR000077"/>
    </source>
</evidence>
<dbReference type="InterPro" id="IPR005746">
    <property type="entry name" value="Thioredoxin"/>
</dbReference>
<dbReference type="GO" id="GO:0045454">
    <property type="term" value="P:cell redox homeostasis"/>
    <property type="evidence" value="ECO:0007669"/>
    <property type="project" value="TreeGrafter"/>
</dbReference>
<gene>
    <name evidence="11" type="primary">trxA</name>
    <name evidence="11" type="ORF">HLH48_19035</name>
</gene>
<feature type="domain" description="Thioredoxin" evidence="10">
    <location>
        <begin position="1"/>
        <end position="108"/>
    </location>
</feature>
<feature type="site" description="Deprotonates C-terminal active site Cys" evidence="8">
    <location>
        <position position="27"/>
    </location>
</feature>
<keyword evidence="3" id="KW-0249">Electron transport</keyword>
<evidence type="ECO:0000256" key="3">
    <source>
        <dbReference type="ARBA" id="ARBA00022982"/>
    </source>
</evidence>
<accession>A0A7W4IGC4</accession>
<evidence type="ECO:0000256" key="9">
    <source>
        <dbReference type="PIRSR" id="PIRSR000077-4"/>
    </source>
</evidence>
<dbReference type="GO" id="GO:0015035">
    <property type="term" value="F:protein-disulfide reductase activity"/>
    <property type="evidence" value="ECO:0007669"/>
    <property type="project" value="UniProtKB-UniRule"/>
</dbReference>
<dbReference type="SUPFAM" id="SSF52833">
    <property type="entry name" value="Thioredoxin-like"/>
    <property type="match status" value="1"/>
</dbReference>
<dbReference type="InterPro" id="IPR036249">
    <property type="entry name" value="Thioredoxin-like_sf"/>
</dbReference>
<feature type="site" description="Contributes to redox potential value" evidence="8">
    <location>
        <position position="35"/>
    </location>
</feature>
<feature type="site" description="Contributes to redox potential value" evidence="8">
    <location>
        <position position="34"/>
    </location>
</feature>
<evidence type="ECO:0000256" key="4">
    <source>
        <dbReference type="ARBA" id="ARBA00023157"/>
    </source>
</evidence>
<dbReference type="PANTHER" id="PTHR45663">
    <property type="entry name" value="GEO12009P1"/>
    <property type="match status" value="1"/>
</dbReference>
<dbReference type="PRINTS" id="PR00421">
    <property type="entry name" value="THIOREDOXIN"/>
</dbReference>
<proteinExistence type="inferred from homology"/>
<dbReference type="CDD" id="cd02947">
    <property type="entry name" value="TRX_family"/>
    <property type="match status" value="1"/>
</dbReference>
<evidence type="ECO:0000256" key="1">
    <source>
        <dbReference type="ARBA" id="ARBA00008987"/>
    </source>
</evidence>
<dbReference type="NCBIfam" id="TIGR01068">
    <property type="entry name" value="thioredoxin"/>
    <property type="match status" value="1"/>
</dbReference>
<comment type="caution">
    <text evidence="11">The sequence shown here is derived from an EMBL/GenBank/DDBJ whole genome shotgun (WGS) entry which is preliminary data.</text>
</comment>
<dbReference type="FunFam" id="3.40.30.10:FF:000001">
    <property type="entry name" value="Thioredoxin"/>
    <property type="match status" value="1"/>
</dbReference>
<dbReference type="EMBL" id="JABEQJ010000033">
    <property type="protein sequence ID" value="MBB2162227.1"/>
    <property type="molecule type" value="Genomic_DNA"/>
</dbReference>